<accession>G0P7S3</accession>
<dbReference type="EMBL" id="GL380119">
    <property type="protein sequence ID" value="EGT47302.1"/>
    <property type="molecule type" value="Genomic_DNA"/>
</dbReference>
<dbReference type="OrthoDB" id="5836901at2759"/>
<keyword evidence="3" id="KW-1185">Reference proteome</keyword>
<name>G0P7S3_CAEBE</name>
<reference evidence="3" key="1">
    <citation type="submission" date="2011-07" db="EMBL/GenBank/DDBJ databases">
        <authorList>
            <consortium name="Caenorhabditis brenneri Sequencing and Analysis Consortium"/>
            <person name="Wilson R.K."/>
        </authorList>
    </citation>
    <scope>NUCLEOTIDE SEQUENCE [LARGE SCALE GENOMIC DNA]</scope>
    <source>
        <strain evidence="3">PB2801</strain>
    </source>
</reference>
<protein>
    <submittedName>
        <fullName evidence="2">Uncharacterized protein</fullName>
    </submittedName>
</protein>
<evidence type="ECO:0000256" key="1">
    <source>
        <dbReference type="SAM" id="SignalP"/>
    </source>
</evidence>
<sequence>MRSLHSLIVLLLLIVYYSQFSEAIECLHYRVAQGQPILKAERNPRCHSKAEYCVKITGNSLNGNQPFFSGRCEHAGECKEYGDDCFARTDAQGKEEEVCCSSGNFSNQESHLSFLSTVVLFVTLRILAF</sequence>
<keyword evidence="1" id="KW-0732">Signal</keyword>
<feature type="signal peptide" evidence="1">
    <location>
        <begin position="1"/>
        <end position="23"/>
    </location>
</feature>
<dbReference type="PANTHER" id="PTHR34721:SF10">
    <property type="entry name" value="ACTIVIN TYPES I AND II RECEPTOR DOMAIN-CONTAINING PROTEIN-RELATED"/>
    <property type="match status" value="1"/>
</dbReference>
<evidence type="ECO:0000313" key="3">
    <source>
        <dbReference type="Proteomes" id="UP000008068"/>
    </source>
</evidence>
<dbReference type="HOGENOM" id="CLU_1983562_0_0_1"/>
<dbReference type="InParanoid" id="G0P7S3"/>
<organism evidence="3">
    <name type="scientific">Caenorhabditis brenneri</name>
    <name type="common">Nematode worm</name>
    <dbReference type="NCBI Taxonomy" id="135651"/>
    <lineage>
        <taxon>Eukaryota</taxon>
        <taxon>Metazoa</taxon>
        <taxon>Ecdysozoa</taxon>
        <taxon>Nematoda</taxon>
        <taxon>Chromadorea</taxon>
        <taxon>Rhabditida</taxon>
        <taxon>Rhabditina</taxon>
        <taxon>Rhabditomorpha</taxon>
        <taxon>Rhabditoidea</taxon>
        <taxon>Rhabditidae</taxon>
        <taxon>Peloderinae</taxon>
        <taxon>Caenorhabditis</taxon>
    </lineage>
</organism>
<proteinExistence type="predicted"/>
<dbReference type="Proteomes" id="UP000008068">
    <property type="component" value="Unassembled WGS sequence"/>
</dbReference>
<dbReference type="AlphaFoldDB" id="G0P7S3"/>
<feature type="chain" id="PRO_5003405968" evidence="1">
    <location>
        <begin position="24"/>
        <end position="129"/>
    </location>
</feature>
<gene>
    <name evidence="2" type="ORF">CAEBREN_07991</name>
</gene>
<dbReference type="eggNOG" id="ENOG502RABJ">
    <property type="taxonomic scope" value="Eukaryota"/>
</dbReference>
<dbReference type="OMA" id="FISGRCE"/>
<dbReference type="PANTHER" id="PTHR34721">
    <property type="entry name" value="PROTEIN CBG09734"/>
    <property type="match status" value="1"/>
</dbReference>
<dbReference type="FunCoup" id="G0P7S3">
    <property type="interactions" value="1242"/>
</dbReference>
<evidence type="ECO:0000313" key="2">
    <source>
        <dbReference type="EMBL" id="EGT47302.1"/>
    </source>
</evidence>